<name>A0A4Q7IMV3_9GAMM</name>
<evidence type="ECO:0000259" key="6">
    <source>
        <dbReference type="Pfam" id="PF00291"/>
    </source>
</evidence>
<dbReference type="InterPro" id="IPR027278">
    <property type="entry name" value="ACCD_DCysDesulf"/>
</dbReference>
<accession>A0A4Q7IMV3</accession>
<dbReference type="PANTHER" id="PTHR43780:SF2">
    <property type="entry name" value="1-AMINOCYCLOPROPANE-1-CARBOXYLATE DEAMINASE-RELATED"/>
    <property type="match status" value="1"/>
</dbReference>
<dbReference type="PIRSF" id="PIRSF006278">
    <property type="entry name" value="ACCD_DCysDesulf"/>
    <property type="match status" value="1"/>
</dbReference>
<dbReference type="SUPFAM" id="SSF53686">
    <property type="entry name" value="Tryptophan synthase beta subunit-like PLP-dependent enzymes"/>
    <property type="match status" value="1"/>
</dbReference>
<organism evidence="7 8">
    <name type="scientific">Pseudoalteromonas phenolica</name>
    <dbReference type="NCBI Taxonomy" id="161398"/>
    <lineage>
        <taxon>Bacteria</taxon>
        <taxon>Pseudomonadati</taxon>
        <taxon>Pseudomonadota</taxon>
        <taxon>Gammaproteobacteria</taxon>
        <taxon>Alteromonadales</taxon>
        <taxon>Pseudoalteromonadaceae</taxon>
        <taxon>Pseudoalteromonas</taxon>
    </lineage>
</organism>
<feature type="active site" description="Nucleophile" evidence="4">
    <location>
        <position position="71"/>
    </location>
</feature>
<dbReference type="EMBL" id="PPSX01000036">
    <property type="protein sequence ID" value="RZQ53151.1"/>
    <property type="molecule type" value="Genomic_DNA"/>
</dbReference>
<reference evidence="7 8" key="1">
    <citation type="submission" date="2018-01" db="EMBL/GenBank/DDBJ databases">
        <title>Co-occurrence of chitin degradation, pigmentation and bioactivity in marine Pseudoalteromonas.</title>
        <authorList>
            <person name="Paulsen S."/>
            <person name="Gram L."/>
            <person name="Machado H."/>
        </authorList>
    </citation>
    <scope>NUCLEOTIDE SEQUENCE [LARGE SCALE GENOMIC DNA]</scope>
    <source>
        <strain evidence="7 8">S3898</strain>
    </source>
</reference>
<protein>
    <submittedName>
        <fullName evidence="7">1-aminocyclopropane-1-carboxylate deaminase</fullName>
    </submittedName>
</protein>
<dbReference type="Gene3D" id="3.40.50.1100">
    <property type="match status" value="2"/>
</dbReference>
<comment type="caution">
    <text evidence="7">The sequence shown here is derived from an EMBL/GenBank/DDBJ whole genome shotgun (WGS) entry which is preliminary data.</text>
</comment>
<dbReference type="InterPro" id="IPR001926">
    <property type="entry name" value="TrpB-like_PALP"/>
</dbReference>
<evidence type="ECO:0000313" key="8">
    <source>
        <dbReference type="Proteomes" id="UP000291338"/>
    </source>
</evidence>
<dbReference type="RefSeq" id="WP_130255637.1">
    <property type="nucleotide sequence ID" value="NZ_PPSX01000036.1"/>
</dbReference>
<evidence type="ECO:0000313" key="7">
    <source>
        <dbReference type="EMBL" id="RZQ53151.1"/>
    </source>
</evidence>
<feature type="modified residue" description="N6-(pyridoxal phosphate)lysine" evidence="5">
    <location>
        <position position="44"/>
    </location>
</feature>
<feature type="domain" description="Tryptophan synthase beta chain-like PALP" evidence="6">
    <location>
        <begin position="21"/>
        <end position="288"/>
    </location>
</feature>
<evidence type="ECO:0000256" key="1">
    <source>
        <dbReference type="ARBA" id="ARBA00001933"/>
    </source>
</evidence>
<dbReference type="PANTHER" id="PTHR43780">
    <property type="entry name" value="1-AMINOCYCLOPROPANE-1-CARBOXYLATE DEAMINASE-RELATED"/>
    <property type="match status" value="1"/>
</dbReference>
<dbReference type="Pfam" id="PF00291">
    <property type="entry name" value="PALP"/>
    <property type="match status" value="1"/>
</dbReference>
<evidence type="ECO:0000256" key="5">
    <source>
        <dbReference type="PIRSR" id="PIRSR006278-2"/>
    </source>
</evidence>
<dbReference type="AlphaFoldDB" id="A0A4Q7IMV3"/>
<dbReference type="GO" id="GO:0019148">
    <property type="term" value="F:D-cysteine desulfhydrase activity"/>
    <property type="evidence" value="ECO:0007669"/>
    <property type="project" value="TreeGrafter"/>
</dbReference>
<comment type="similarity">
    <text evidence="2">Belongs to the ACC deaminase/D-cysteine desulfhydrase family.</text>
</comment>
<dbReference type="Proteomes" id="UP000291338">
    <property type="component" value="Unassembled WGS sequence"/>
</dbReference>
<evidence type="ECO:0000256" key="2">
    <source>
        <dbReference type="ARBA" id="ARBA00008639"/>
    </source>
</evidence>
<dbReference type="InterPro" id="IPR036052">
    <property type="entry name" value="TrpB-like_PALP_sf"/>
</dbReference>
<comment type="cofactor">
    <cofactor evidence="1">
        <name>pyridoxal 5'-phosphate</name>
        <dbReference type="ChEBI" id="CHEBI:597326"/>
    </cofactor>
</comment>
<proteinExistence type="inferred from homology"/>
<evidence type="ECO:0000256" key="3">
    <source>
        <dbReference type="ARBA" id="ARBA00022898"/>
    </source>
</evidence>
<evidence type="ECO:0000256" key="4">
    <source>
        <dbReference type="PIRSR" id="PIRSR006278-1"/>
    </source>
</evidence>
<sequence length="304" mass="33974">MDSNQFLLPESPVQEIHHPLLEQKKIKLAIKRDDLLHPIISGNKWRKLKYNLIDMQTQGRDSFVTFGGAFSNHLYACAMACKAFNLKGHAIIRGPELDKRNPTIKMAIACGMQLYTVDRKTYRQRYDPEYLASLQNQFPNSLIIPEGGTNQAALQGVMELAQSLPKSNYVVCATGSGGTLAGLAKGCTGNTQVIGVAVLKQAGYLKHDIRQLLTTQHQGAPWQLLTDFHYGGYGKFTDEVWTFCELMRQTFHLPLEPIYTGKMLFAIWQLISQDYFPKGSSITAIHTGGLQGLDGLKYRGLIPR</sequence>
<keyword evidence="3 5" id="KW-0663">Pyridoxal phosphate</keyword>
<gene>
    <name evidence="7" type="ORF">C1E23_11035</name>
</gene>